<name>A0A1J1J6W5_9DIPT</name>
<keyword evidence="2" id="KW-1185">Reference proteome</keyword>
<evidence type="ECO:0000313" key="2">
    <source>
        <dbReference type="Proteomes" id="UP000183832"/>
    </source>
</evidence>
<accession>A0A1J1J6W5</accession>
<evidence type="ECO:0000313" key="1">
    <source>
        <dbReference type="EMBL" id="CRL08139.1"/>
    </source>
</evidence>
<sequence length="95" mass="11321">MFNRIFTYVWNGMKKRVDLQPYTYIHKRRMIRHRNSMINFTNFLLYFNSTSTVHCVMDSWIIVHGMNIFSIPGVDQEVILMLASVDQEMILMLAS</sequence>
<dbReference type="EMBL" id="CVRI01000074">
    <property type="protein sequence ID" value="CRL08139.1"/>
    <property type="molecule type" value="Genomic_DNA"/>
</dbReference>
<dbReference type="Proteomes" id="UP000183832">
    <property type="component" value="Unassembled WGS sequence"/>
</dbReference>
<proteinExistence type="predicted"/>
<organism evidence="1 2">
    <name type="scientific">Clunio marinus</name>
    <dbReference type="NCBI Taxonomy" id="568069"/>
    <lineage>
        <taxon>Eukaryota</taxon>
        <taxon>Metazoa</taxon>
        <taxon>Ecdysozoa</taxon>
        <taxon>Arthropoda</taxon>
        <taxon>Hexapoda</taxon>
        <taxon>Insecta</taxon>
        <taxon>Pterygota</taxon>
        <taxon>Neoptera</taxon>
        <taxon>Endopterygota</taxon>
        <taxon>Diptera</taxon>
        <taxon>Nematocera</taxon>
        <taxon>Chironomoidea</taxon>
        <taxon>Chironomidae</taxon>
        <taxon>Clunio</taxon>
    </lineage>
</organism>
<reference evidence="1 2" key="1">
    <citation type="submission" date="2015-04" db="EMBL/GenBank/DDBJ databases">
        <authorList>
            <person name="Syromyatnikov M.Y."/>
            <person name="Popov V.N."/>
        </authorList>
    </citation>
    <scope>NUCLEOTIDE SEQUENCE [LARGE SCALE GENOMIC DNA]</scope>
</reference>
<protein>
    <submittedName>
        <fullName evidence="1">CLUMA_CG021052, isoform A</fullName>
    </submittedName>
</protein>
<gene>
    <name evidence="1" type="ORF">CLUMA_CG021052</name>
</gene>
<dbReference type="AlphaFoldDB" id="A0A1J1J6W5"/>